<dbReference type="EMBL" id="CAJGYO010000007">
    <property type="protein sequence ID" value="CAD6248544.1"/>
    <property type="molecule type" value="Genomic_DNA"/>
</dbReference>
<keyword evidence="2" id="KW-1133">Transmembrane helix</keyword>
<accession>A0A811PSG2</accession>
<evidence type="ECO:0000256" key="2">
    <source>
        <dbReference type="SAM" id="Phobius"/>
    </source>
</evidence>
<feature type="region of interest" description="Disordered" evidence="1">
    <location>
        <begin position="46"/>
        <end position="80"/>
    </location>
</feature>
<reference evidence="3" key="1">
    <citation type="submission" date="2020-10" db="EMBL/GenBank/DDBJ databases">
        <authorList>
            <person name="Han B."/>
            <person name="Lu T."/>
            <person name="Zhao Q."/>
            <person name="Huang X."/>
            <person name="Zhao Y."/>
        </authorList>
    </citation>
    <scope>NUCLEOTIDE SEQUENCE</scope>
</reference>
<protein>
    <submittedName>
        <fullName evidence="3">Uncharacterized protein</fullName>
    </submittedName>
</protein>
<evidence type="ECO:0000256" key="1">
    <source>
        <dbReference type="SAM" id="MobiDB-lite"/>
    </source>
</evidence>
<feature type="compositionally biased region" description="Basic residues" evidence="1">
    <location>
        <begin position="55"/>
        <end position="66"/>
    </location>
</feature>
<sequence length="103" mass="10743">MAGPGVADHESPDDPDQQVLGWVSVSLSSLLFSGVFVVLLLTSSSSLSSKGGIHPTRKAKGSKGKQAKIPNSFQIDPPPVNPIQQLSLGIGFMRIRPLPLAAA</sequence>
<evidence type="ECO:0000313" key="3">
    <source>
        <dbReference type="EMBL" id="CAD6248544.1"/>
    </source>
</evidence>
<keyword evidence="2" id="KW-0812">Transmembrane</keyword>
<proteinExistence type="predicted"/>
<dbReference type="Proteomes" id="UP000604825">
    <property type="component" value="Unassembled WGS sequence"/>
</dbReference>
<keyword evidence="2" id="KW-0472">Membrane</keyword>
<keyword evidence="4" id="KW-1185">Reference proteome</keyword>
<evidence type="ECO:0000313" key="4">
    <source>
        <dbReference type="Proteomes" id="UP000604825"/>
    </source>
</evidence>
<name>A0A811PSG2_9POAL</name>
<organism evidence="3 4">
    <name type="scientific">Miscanthus lutarioriparius</name>
    <dbReference type="NCBI Taxonomy" id="422564"/>
    <lineage>
        <taxon>Eukaryota</taxon>
        <taxon>Viridiplantae</taxon>
        <taxon>Streptophyta</taxon>
        <taxon>Embryophyta</taxon>
        <taxon>Tracheophyta</taxon>
        <taxon>Spermatophyta</taxon>
        <taxon>Magnoliopsida</taxon>
        <taxon>Liliopsida</taxon>
        <taxon>Poales</taxon>
        <taxon>Poaceae</taxon>
        <taxon>PACMAD clade</taxon>
        <taxon>Panicoideae</taxon>
        <taxon>Andropogonodae</taxon>
        <taxon>Andropogoneae</taxon>
        <taxon>Saccharinae</taxon>
        <taxon>Miscanthus</taxon>
    </lineage>
</organism>
<gene>
    <name evidence="3" type="ORF">NCGR_LOCUS32669</name>
</gene>
<dbReference type="AlphaFoldDB" id="A0A811PSG2"/>
<feature type="transmembrane region" description="Helical" evidence="2">
    <location>
        <begin position="20"/>
        <end position="41"/>
    </location>
</feature>
<comment type="caution">
    <text evidence="3">The sequence shown here is derived from an EMBL/GenBank/DDBJ whole genome shotgun (WGS) entry which is preliminary data.</text>
</comment>